<gene>
    <name evidence="8" type="ORF">H4696_003393</name>
</gene>
<dbReference type="SUPFAM" id="SSF53098">
    <property type="entry name" value="Ribonuclease H-like"/>
    <property type="match status" value="1"/>
</dbReference>
<organism evidence="8 9">
    <name type="scientific">Amycolatopsis lexingtonensis</name>
    <dbReference type="NCBI Taxonomy" id="218822"/>
    <lineage>
        <taxon>Bacteria</taxon>
        <taxon>Bacillati</taxon>
        <taxon>Actinomycetota</taxon>
        <taxon>Actinomycetes</taxon>
        <taxon>Pseudonocardiales</taxon>
        <taxon>Pseudonocardiaceae</taxon>
        <taxon>Amycolatopsis</taxon>
    </lineage>
</organism>
<dbReference type="InterPro" id="IPR012337">
    <property type="entry name" value="RNaseH-like_sf"/>
</dbReference>
<feature type="region of interest" description="Disordered" evidence="5">
    <location>
        <begin position="353"/>
        <end position="381"/>
    </location>
</feature>
<evidence type="ECO:0000256" key="4">
    <source>
        <dbReference type="ARBA" id="ARBA00023172"/>
    </source>
</evidence>
<comment type="caution">
    <text evidence="8">The sequence shown here is derived from an EMBL/GenBank/DDBJ whole genome shotgun (WGS) entry which is preliminary data.</text>
</comment>
<dbReference type="InterPro" id="IPR036397">
    <property type="entry name" value="RNaseH_sf"/>
</dbReference>
<dbReference type="Gene3D" id="3.30.420.10">
    <property type="entry name" value="Ribonuclease H-like superfamily/Ribonuclease H"/>
    <property type="match status" value="1"/>
</dbReference>
<keyword evidence="9" id="KW-1185">Reference proteome</keyword>
<dbReference type="PANTHER" id="PTHR35004">
    <property type="entry name" value="TRANSPOSASE RV3428C-RELATED"/>
    <property type="match status" value="1"/>
</dbReference>
<keyword evidence="4" id="KW-0233">DNA recombination</keyword>
<evidence type="ECO:0000259" key="6">
    <source>
        <dbReference type="PROSITE" id="PS50531"/>
    </source>
</evidence>
<evidence type="ECO:0000256" key="1">
    <source>
        <dbReference type="ARBA" id="ARBA00009277"/>
    </source>
</evidence>
<evidence type="ECO:0000256" key="3">
    <source>
        <dbReference type="ARBA" id="ARBA00023125"/>
    </source>
</evidence>
<sequence>MEDWAEIRRLHRAEGMAIRAIARRLGIARNTVRRALEAHEPPRYERQAKGSIVDAVEPQIRALLAEFPEMPSTVIMERVGWDRGKTVFFERVQALRPLFKPADPASRTEYRPGELAQCDLWFPPADVPLGFGQTGRPPVLVLVSGYSRMITAVMLPSRQSPDLLAGHWRLLSGWGRVPKALVWDNESAIGQWRGGKPQLTEAMNAFRGTLGIRVIQCRPGDPEAKGLVERVNGYLETSFLPGRSFTVGGPDAGYRHEQWGPGEVRAVGVRRQGVPAEPGLPGTRMNRAAVGEHGDARARAVPVRHEPAEPDDQLQHLLFGLHAVEQGDTVTCQHGGQLADAACRADVDAALRQRSHQHGGIPSGGGSSARPAHRLQQRGVH</sequence>
<dbReference type="Pfam" id="PF02796">
    <property type="entry name" value="HTH_7"/>
    <property type="match status" value="1"/>
</dbReference>
<reference evidence="8 9" key="1">
    <citation type="submission" date="2020-10" db="EMBL/GenBank/DDBJ databases">
        <title>Sequencing the genomes of 1000 actinobacteria strains.</title>
        <authorList>
            <person name="Klenk H.-P."/>
        </authorList>
    </citation>
    <scope>NUCLEOTIDE SEQUENCE [LARGE SCALE GENOMIC DNA]</scope>
    <source>
        <strain evidence="8 9">DSM 44653</strain>
    </source>
</reference>
<dbReference type="InterPro" id="IPR001584">
    <property type="entry name" value="Integrase_cat-core"/>
</dbReference>
<dbReference type="Gene3D" id="1.10.10.60">
    <property type="entry name" value="Homeodomain-like"/>
    <property type="match status" value="1"/>
</dbReference>
<dbReference type="EMBL" id="JADBEG010000001">
    <property type="protein sequence ID" value="MBE1496293.1"/>
    <property type="molecule type" value="Genomic_DNA"/>
</dbReference>
<evidence type="ECO:0000256" key="2">
    <source>
        <dbReference type="ARBA" id="ARBA00022578"/>
    </source>
</evidence>
<dbReference type="InterPro" id="IPR006120">
    <property type="entry name" value="Resolvase_HTH_dom"/>
</dbReference>
<evidence type="ECO:0000259" key="7">
    <source>
        <dbReference type="PROSITE" id="PS50994"/>
    </source>
</evidence>
<keyword evidence="3" id="KW-0238">DNA-binding</keyword>
<protein>
    <submittedName>
        <fullName evidence="8">Transposase</fullName>
    </submittedName>
</protein>
<dbReference type="PANTHER" id="PTHR35004:SF8">
    <property type="entry name" value="TRANSPOSASE RV3428C-RELATED"/>
    <property type="match status" value="1"/>
</dbReference>
<dbReference type="PROSITE" id="PS50994">
    <property type="entry name" value="INTEGRASE"/>
    <property type="match status" value="1"/>
</dbReference>
<accession>A0ABR9HZE4</accession>
<name>A0ABR9HZE4_9PSEU</name>
<dbReference type="InterPro" id="IPR017894">
    <property type="entry name" value="HTH_IS21_transposase_type"/>
</dbReference>
<comment type="similarity">
    <text evidence="1">Belongs to the transposase IS21/IS408/IS1162 family.</text>
</comment>
<dbReference type="Pfam" id="PF00665">
    <property type="entry name" value="rve"/>
    <property type="match status" value="1"/>
</dbReference>
<dbReference type="Proteomes" id="UP000631670">
    <property type="component" value="Unassembled WGS sequence"/>
</dbReference>
<feature type="domain" description="HTH IS21-type" evidence="6">
    <location>
        <begin position="3"/>
        <end position="64"/>
    </location>
</feature>
<feature type="domain" description="Integrase catalytic" evidence="7">
    <location>
        <begin position="108"/>
        <end position="239"/>
    </location>
</feature>
<evidence type="ECO:0000256" key="5">
    <source>
        <dbReference type="SAM" id="MobiDB-lite"/>
    </source>
</evidence>
<keyword evidence="2" id="KW-0815">Transposition</keyword>
<evidence type="ECO:0000313" key="9">
    <source>
        <dbReference type="Proteomes" id="UP000631670"/>
    </source>
</evidence>
<feature type="compositionally biased region" description="Basic residues" evidence="5">
    <location>
        <begin position="371"/>
        <end position="381"/>
    </location>
</feature>
<dbReference type="PROSITE" id="PS50531">
    <property type="entry name" value="HTH_IS21"/>
    <property type="match status" value="1"/>
</dbReference>
<evidence type="ECO:0000313" key="8">
    <source>
        <dbReference type="EMBL" id="MBE1496293.1"/>
    </source>
</evidence>
<proteinExistence type="inferred from homology"/>
<dbReference type="NCBIfam" id="NF033546">
    <property type="entry name" value="transpos_IS21"/>
    <property type="match status" value="1"/>
</dbReference>